<dbReference type="EMBL" id="JBEDUW010000006">
    <property type="protein sequence ID" value="KAK9924085.1"/>
    <property type="molecule type" value="Genomic_DNA"/>
</dbReference>
<accession>A0AAW1WJD8</accession>
<gene>
    <name evidence="2" type="ORF">M0R45_032473</name>
</gene>
<dbReference type="Proteomes" id="UP001457282">
    <property type="component" value="Unassembled WGS sequence"/>
</dbReference>
<dbReference type="AlphaFoldDB" id="A0AAW1WJD8"/>
<reference evidence="2 3" key="1">
    <citation type="journal article" date="2023" name="G3 (Bethesda)">
        <title>A chromosome-length genome assembly and annotation of blackberry (Rubus argutus, cv. 'Hillquist').</title>
        <authorList>
            <person name="Bruna T."/>
            <person name="Aryal R."/>
            <person name="Dudchenko O."/>
            <person name="Sargent D.J."/>
            <person name="Mead D."/>
            <person name="Buti M."/>
            <person name="Cavallini A."/>
            <person name="Hytonen T."/>
            <person name="Andres J."/>
            <person name="Pham M."/>
            <person name="Weisz D."/>
            <person name="Mascagni F."/>
            <person name="Usai G."/>
            <person name="Natali L."/>
            <person name="Bassil N."/>
            <person name="Fernandez G.E."/>
            <person name="Lomsadze A."/>
            <person name="Armour M."/>
            <person name="Olukolu B."/>
            <person name="Poorten T."/>
            <person name="Britton C."/>
            <person name="Davik J."/>
            <person name="Ashrafi H."/>
            <person name="Aiden E.L."/>
            <person name="Borodovsky M."/>
            <person name="Worthington M."/>
        </authorList>
    </citation>
    <scope>NUCLEOTIDE SEQUENCE [LARGE SCALE GENOMIC DNA]</scope>
    <source>
        <strain evidence="2">PI 553951</strain>
    </source>
</reference>
<sequence>MGGEKAIKPGRIVSKYLSIFLQLDKPCFPTGSKVLVEVELRILDQNHGKHHSGKAEVWLRGPYWKFGWPLFITEEANARFLKNDNCIIEVEITIAGITVPGICRT</sequence>
<evidence type="ECO:0000313" key="2">
    <source>
        <dbReference type="EMBL" id="KAK9924085.1"/>
    </source>
</evidence>
<keyword evidence="3" id="KW-1185">Reference proteome</keyword>
<dbReference type="Gene3D" id="2.60.210.10">
    <property type="entry name" value="Apoptosis, Tumor Necrosis Factor Receptor Associated Protein 2, Chain A"/>
    <property type="match status" value="1"/>
</dbReference>
<dbReference type="SUPFAM" id="SSF49599">
    <property type="entry name" value="TRAF domain-like"/>
    <property type="match status" value="1"/>
</dbReference>
<evidence type="ECO:0000259" key="1">
    <source>
        <dbReference type="Pfam" id="PF22486"/>
    </source>
</evidence>
<dbReference type="Pfam" id="PF22486">
    <property type="entry name" value="MATH_2"/>
    <property type="match status" value="1"/>
</dbReference>
<dbReference type="CDD" id="cd00121">
    <property type="entry name" value="MATH"/>
    <property type="match status" value="1"/>
</dbReference>
<comment type="caution">
    <text evidence="2">The sequence shown here is derived from an EMBL/GenBank/DDBJ whole genome shotgun (WGS) entry which is preliminary data.</text>
</comment>
<protein>
    <recommendedName>
        <fullName evidence="1">MATH domain-containing protein</fullName>
    </recommendedName>
</protein>
<dbReference type="PANTHER" id="PTHR46162:SF65">
    <property type="entry name" value="F9D12.8 PROTEIN-RELATED"/>
    <property type="match status" value="1"/>
</dbReference>
<name>A0AAW1WJD8_RUBAR</name>
<dbReference type="PANTHER" id="PTHR46162">
    <property type="entry name" value="TRAF-LIKE FAMILY PROTEIN"/>
    <property type="match status" value="1"/>
</dbReference>
<proteinExistence type="predicted"/>
<organism evidence="2 3">
    <name type="scientific">Rubus argutus</name>
    <name type="common">Southern blackberry</name>
    <dbReference type="NCBI Taxonomy" id="59490"/>
    <lineage>
        <taxon>Eukaryota</taxon>
        <taxon>Viridiplantae</taxon>
        <taxon>Streptophyta</taxon>
        <taxon>Embryophyta</taxon>
        <taxon>Tracheophyta</taxon>
        <taxon>Spermatophyta</taxon>
        <taxon>Magnoliopsida</taxon>
        <taxon>eudicotyledons</taxon>
        <taxon>Gunneridae</taxon>
        <taxon>Pentapetalae</taxon>
        <taxon>rosids</taxon>
        <taxon>fabids</taxon>
        <taxon>Rosales</taxon>
        <taxon>Rosaceae</taxon>
        <taxon>Rosoideae</taxon>
        <taxon>Rosoideae incertae sedis</taxon>
        <taxon>Rubus</taxon>
    </lineage>
</organism>
<feature type="domain" description="MATH" evidence="1">
    <location>
        <begin position="13"/>
        <end position="92"/>
    </location>
</feature>
<dbReference type="InterPro" id="IPR008974">
    <property type="entry name" value="TRAF-like"/>
</dbReference>
<evidence type="ECO:0000313" key="3">
    <source>
        <dbReference type="Proteomes" id="UP001457282"/>
    </source>
</evidence>
<dbReference type="InterPro" id="IPR002083">
    <property type="entry name" value="MATH/TRAF_dom"/>
</dbReference>